<dbReference type="AlphaFoldDB" id="A0A1S9R8Y2"/>
<dbReference type="EMBL" id="LJBN01000232">
    <property type="protein sequence ID" value="OOQ81957.1"/>
    <property type="molecule type" value="Genomic_DNA"/>
</dbReference>
<evidence type="ECO:0000313" key="2">
    <source>
        <dbReference type="EMBL" id="OOQ81957.1"/>
    </source>
</evidence>
<evidence type="ECO:0000313" key="3">
    <source>
        <dbReference type="Proteomes" id="UP000190744"/>
    </source>
</evidence>
<proteinExistence type="predicted"/>
<feature type="region of interest" description="Disordered" evidence="1">
    <location>
        <begin position="295"/>
        <end position="322"/>
    </location>
</feature>
<dbReference type="Proteomes" id="UP000190744">
    <property type="component" value="Unassembled WGS sequence"/>
</dbReference>
<feature type="compositionally biased region" description="Acidic residues" evidence="1">
    <location>
        <begin position="312"/>
        <end position="322"/>
    </location>
</feature>
<evidence type="ECO:0000256" key="1">
    <source>
        <dbReference type="SAM" id="MobiDB-lite"/>
    </source>
</evidence>
<gene>
    <name evidence="2" type="ORF">PEBR_40913</name>
</gene>
<organism evidence="2 3">
    <name type="scientific">Penicillium brasilianum</name>
    <dbReference type="NCBI Taxonomy" id="104259"/>
    <lineage>
        <taxon>Eukaryota</taxon>
        <taxon>Fungi</taxon>
        <taxon>Dikarya</taxon>
        <taxon>Ascomycota</taxon>
        <taxon>Pezizomycotina</taxon>
        <taxon>Eurotiomycetes</taxon>
        <taxon>Eurotiomycetidae</taxon>
        <taxon>Eurotiales</taxon>
        <taxon>Aspergillaceae</taxon>
        <taxon>Penicillium</taxon>
    </lineage>
</organism>
<name>A0A1S9R8Y2_PENBI</name>
<sequence length="322" mass="36758">MADNTVQTPGMTTDTSAEKRSLMRRLAKRTLNLLRRTSNLDQSGVDNMIQALDLAGKENTQTVPRALGELNLEEVHTIFKLTKLTDRNEQPDDRWRLVPLQAIYKPWPEFNEFYDFLTLTSIDAANNGSQNSEAQIRSRLDQILGLVLGFAKMEGQLITHNEVSWGRETHFRHNVELDSKQVHLTGRPDYALWYGAQADLETNLVIVEAKRQDRLSTAESQLLAYMGLVHSGRLEREKENTSVYGISSDSYTFNFYRISETSKWCKKPMIWGQSKAETKKIIGYLLTIFKETSMQSPVDPGRSRRQFSSSAGDDEAMDIDNR</sequence>
<protein>
    <submittedName>
        <fullName evidence="2">Uncharacterized protein</fullName>
    </submittedName>
</protein>
<accession>A0A1S9R8Y2</accession>
<reference evidence="3" key="1">
    <citation type="submission" date="2015-09" db="EMBL/GenBank/DDBJ databases">
        <authorList>
            <person name="Fill T.P."/>
            <person name="Baretta J.F."/>
            <person name="de Almeida L.G."/>
            <person name="Rocha M."/>
            <person name="de Souza D.H."/>
            <person name="Malavazi I."/>
            <person name="Cerdeira L.T."/>
            <person name="Hong H."/>
            <person name="Samborskyy M."/>
            <person name="de Vasconcelos A.T."/>
            <person name="Leadlay P."/>
            <person name="Rodrigues-Filho E."/>
        </authorList>
    </citation>
    <scope>NUCLEOTIDE SEQUENCE [LARGE SCALE GENOMIC DNA]</scope>
    <source>
        <strain evidence="3">LaBioMMi 136</strain>
    </source>
</reference>
<comment type="caution">
    <text evidence="2">The sequence shown here is derived from an EMBL/GenBank/DDBJ whole genome shotgun (WGS) entry which is preliminary data.</text>
</comment>